<dbReference type="Gene3D" id="3.30.310.50">
    <property type="entry name" value="Alpha-D-phosphohexomutase, C-terminal domain"/>
    <property type="match status" value="1"/>
</dbReference>
<dbReference type="AlphaFoldDB" id="A0A2R4VS71"/>
<keyword evidence="2" id="KW-1185">Reference proteome</keyword>
<keyword evidence="1" id="KW-0614">Plasmid</keyword>
<accession>A0A2R4VS71</accession>
<gene>
    <name evidence="1" type="ORF">A6A40_19620</name>
</gene>
<geneLocation type="plasmid" evidence="1 2">
    <name>pYZ2</name>
</geneLocation>
<dbReference type="OrthoDB" id="9806511at2"/>
<organism evidence="1 2">
    <name type="scientific">Azospirillum humicireducens</name>
    <dbReference type="NCBI Taxonomy" id="1226968"/>
    <lineage>
        <taxon>Bacteria</taxon>
        <taxon>Pseudomonadati</taxon>
        <taxon>Pseudomonadota</taxon>
        <taxon>Alphaproteobacteria</taxon>
        <taxon>Rhodospirillales</taxon>
        <taxon>Azospirillaceae</taxon>
        <taxon>Azospirillum</taxon>
    </lineage>
</organism>
<sequence length="95" mass="10396">MLTETANVPTALASRYLQQLCKHFAHKIAVRYDAASGDAQFPWGRCAMTATDGVLSLRAEAADAEALARVKAVVDNHLIRFAWKEGLKPEWISPG</sequence>
<name>A0A2R4VS71_9PROT</name>
<dbReference type="Proteomes" id="UP000077405">
    <property type="component" value="Plasmid pYZ2"/>
</dbReference>
<dbReference type="EMBL" id="CP028903">
    <property type="protein sequence ID" value="AWB07262.1"/>
    <property type="molecule type" value="Genomic_DNA"/>
</dbReference>
<evidence type="ECO:0000313" key="2">
    <source>
        <dbReference type="Proteomes" id="UP000077405"/>
    </source>
</evidence>
<dbReference type="RefSeq" id="WP_108547556.1">
    <property type="nucleotide sequence ID" value="NZ_CP028903.1"/>
</dbReference>
<protein>
    <submittedName>
        <fullName evidence="1">DUF2218 domain-containing protein</fullName>
    </submittedName>
</protein>
<evidence type="ECO:0000313" key="1">
    <source>
        <dbReference type="EMBL" id="AWB07262.1"/>
    </source>
</evidence>
<proteinExistence type="predicted"/>
<dbReference type="Pfam" id="PF09981">
    <property type="entry name" value="DUF2218"/>
    <property type="match status" value="1"/>
</dbReference>
<reference evidence="1 2" key="1">
    <citation type="submission" date="2018-04" db="EMBL/GenBank/DDBJ databases">
        <title>Complete genome sequence of the nitrogen-fixing bacterium Azospirillum humicireducens type strain SgZ-5.</title>
        <authorList>
            <person name="Yu Z."/>
        </authorList>
    </citation>
    <scope>NUCLEOTIDE SEQUENCE [LARGE SCALE GENOMIC DNA]</scope>
    <source>
        <strain evidence="1 2">SgZ-5</strain>
        <plasmid evidence="1 2">pYZ2</plasmid>
    </source>
</reference>
<dbReference type="KEGG" id="ahu:A6A40_19620"/>
<dbReference type="InterPro" id="IPR014543">
    <property type="entry name" value="UCP028291"/>
</dbReference>
<dbReference type="PIRSF" id="PIRSF028291">
    <property type="entry name" value="UCP028291"/>
    <property type="match status" value="1"/>
</dbReference>